<name>A0A7M5UW32_9CNID</name>
<dbReference type="GO" id="GO:0016316">
    <property type="term" value="F:phosphatidylinositol-3,4-bisphosphate 4-phosphatase activity"/>
    <property type="evidence" value="ECO:0007669"/>
    <property type="project" value="InterPro"/>
</dbReference>
<protein>
    <recommendedName>
        <fullName evidence="3">PH domain-containing protein</fullName>
    </recommendedName>
</protein>
<reference evidence="4" key="1">
    <citation type="submission" date="2021-01" db="UniProtKB">
        <authorList>
            <consortium name="EnsemblMetazoa"/>
        </authorList>
    </citation>
    <scope>IDENTIFICATION</scope>
</reference>
<keyword evidence="5" id="KW-1185">Reference proteome</keyword>
<dbReference type="Pfam" id="PF00169">
    <property type="entry name" value="PH"/>
    <property type="match status" value="1"/>
</dbReference>
<dbReference type="InterPro" id="IPR039034">
    <property type="entry name" value="INPP4"/>
</dbReference>
<evidence type="ECO:0000313" key="4">
    <source>
        <dbReference type="EnsemblMetazoa" id="CLYHEMP005119.1"/>
    </source>
</evidence>
<sequence length="988" mass="113403">MAPFRFNQKDLNVLATQSSEKFHKEGILLFKEKEGKIFNKSEVFTERFFRLYGNLLFYFKGTNQNTECSGVIVLENFLVIPDPSAARDFTFIIEFEKSDEQKYEFAAKNQKDYTDWMAIIKTSSYERMRHRLETLRTQILQITGVDPLPDDNNDDFPQSLEEPASYEDVLMEMCLGCNNLSVEGQVCAMIRVSTASPPETEWMKLSQTEICEESSNPNFLRTILISKRFNPITRLKFVVYNVINRAKSDVVVIGQSICTIQEIQNAANWKIILSIKNIDTLVGTLTIQGWQREVKHPFRERGLTMKQDGSPLQENQVRSFVTNIVQRSFHVPTSLDGEVKETKFQDLLAESLLCFKIPKLLLSLFVAEEKDSVMELHDMGELHPEWTRVKDMVQNTHFDFVHQYSSSLADLHQFEEESNFKRSVDKGDKKLEFIPTNLHLQRQCVIESNSEEFLYDTVTVGAPTAFNLKYKHGGLRRMIKSCEDSSRKPSCSEEEKRKAWYHKAANLHGVMKTKKEHMMPLLKSVRSAIENEDSHLLNETSAQLSYKLGDLFKVQSSSFVVEADKQLQRARTMGPSLRIDRVEISTDIDDPNYKSLEWEWTGTEFKPTRNPVKQESDCGVREALLKFMSAVNQTKIDEGFSNRNDLLAMIVELETAIKSCLRKICILMRFILMQEEIEYVGLKDIRYRRDVVFSQALTPLVSGFMLMLSRRSQDKQFLNQLVHCGLLVHFESLLSTYGDEMGMIEDMTVGVQDLKDVKLKIVPKDGEAFPVIRGKRSSMVVEIPVQSRYFNTLPKELQEKLITIHPMLFTMGINEAATLAEKFGDTTLQENINIENFYALENYHTLFKAFAPDHVGTRNQKAHQLSSLLDQLKTTVNAKKYKDVDVFTITEEICKRMNALRLTSCKSAKDRTAMAVTLEFVRSLIREHGMDESQLQSVLDSLRSQGTRLINSHKNVGLSKYAFNLVQVKALPSLYRPPEGTTGKTIQT</sequence>
<dbReference type="EnsemblMetazoa" id="CLYHEMT005119.1">
    <property type="protein sequence ID" value="CLYHEMP005119.1"/>
    <property type="gene ID" value="CLYHEMG005119"/>
</dbReference>
<dbReference type="SUPFAM" id="SSF50729">
    <property type="entry name" value="PH domain-like"/>
    <property type="match status" value="1"/>
</dbReference>
<dbReference type="PROSITE" id="PS50003">
    <property type="entry name" value="PH_DOMAIN"/>
    <property type="match status" value="1"/>
</dbReference>
<dbReference type="PANTHER" id="PTHR12187">
    <property type="entry name" value="AGAP000124-PA"/>
    <property type="match status" value="1"/>
</dbReference>
<evidence type="ECO:0000313" key="5">
    <source>
        <dbReference type="Proteomes" id="UP000594262"/>
    </source>
</evidence>
<evidence type="ECO:0000256" key="2">
    <source>
        <dbReference type="ARBA" id="ARBA00023098"/>
    </source>
</evidence>
<organism evidence="4 5">
    <name type="scientific">Clytia hemisphaerica</name>
    <dbReference type="NCBI Taxonomy" id="252671"/>
    <lineage>
        <taxon>Eukaryota</taxon>
        <taxon>Metazoa</taxon>
        <taxon>Cnidaria</taxon>
        <taxon>Hydrozoa</taxon>
        <taxon>Hydroidolina</taxon>
        <taxon>Leptothecata</taxon>
        <taxon>Obeliida</taxon>
        <taxon>Clytiidae</taxon>
        <taxon>Clytia</taxon>
    </lineage>
</organism>
<dbReference type="Proteomes" id="UP000594262">
    <property type="component" value="Unplaced"/>
</dbReference>
<dbReference type="SMART" id="SM00233">
    <property type="entry name" value="PH"/>
    <property type="match status" value="1"/>
</dbReference>
<dbReference type="Gene3D" id="2.30.29.30">
    <property type="entry name" value="Pleckstrin-homology domain (PH domain)/Phosphotyrosine-binding domain (PTB)"/>
    <property type="match status" value="1"/>
</dbReference>
<dbReference type="InterPro" id="IPR001849">
    <property type="entry name" value="PH_domain"/>
</dbReference>
<dbReference type="GeneID" id="136822299"/>
<accession>A0A7M5UW32</accession>
<keyword evidence="2" id="KW-0443">Lipid metabolism</keyword>
<proteinExistence type="predicted"/>
<keyword evidence="1" id="KW-0378">Hydrolase</keyword>
<dbReference type="RefSeq" id="XP_066934639.1">
    <property type="nucleotide sequence ID" value="XM_067078538.1"/>
</dbReference>
<evidence type="ECO:0000256" key="1">
    <source>
        <dbReference type="ARBA" id="ARBA00022801"/>
    </source>
</evidence>
<dbReference type="InterPro" id="IPR011993">
    <property type="entry name" value="PH-like_dom_sf"/>
</dbReference>
<dbReference type="PANTHER" id="PTHR12187:SF11">
    <property type="entry name" value="PHOSPHATIDYLINOSITOL-3,4-BISPHOSPHATE 4-PHOSPHATASE"/>
    <property type="match status" value="1"/>
</dbReference>
<dbReference type="OrthoDB" id="159395at2759"/>
<evidence type="ECO:0000259" key="3">
    <source>
        <dbReference type="PROSITE" id="PS50003"/>
    </source>
</evidence>
<dbReference type="GO" id="GO:0005737">
    <property type="term" value="C:cytoplasm"/>
    <property type="evidence" value="ECO:0007669"/>
    <property type="project" value="TreeGrafter"/>
</dbReference>
<feature type="domain" description="PH" evidence="3">
    <location>
        <begin position="21"/>
        <end position="125"/>
    </location>
</feature>
<dbReference type="AlphaFoldDB" id="A0A7M5UW32"/>